<proteinExistence type="predicted"/>
<protein>
    <submittedName>
        <fullName evidence="2">Uncharacterized protein</fullName>
    </submittedName>
</protein>
<dbReference type="Proteomes" id="UP001152607">
    <property type="component" value="Unassembled WGS sequence"/>
</dbReference>
<reference evidence="2" key="1">
    <citation type="submission" date="2023-01" db="EMBL/GenBank/DDBJ databases">
        <authorList>
            <person name="Van Ghelder C."/>
            <person name="Rancurel C."/>
        </authorList>
    </citation>
    <scope>NUCLEOTIDE SEQUENCE</scope>
    <source>
        <strain evidence="2">CNCM I-4278</strain>
    </source>
</reference>
<evidence type="ECO:0000313" key="3">
    <source>
        <dbReference type="Proteomes" id="UP001152607"/>
    </source>
</evidence>
<dbReference type="AlphaFoldDB" id="A0A9W4XZ83"/>
<organism evidence="2 3">
    <name type="scientific">Periconia digitata</name>
    <dbReference type="NCBI Taxonomy" id="1303443"/>
    <lineage>
        <taxon>Eukaryota</taxon>
        <taxon>Fungi</taxon>
        <taxon>Dikarya</taxon>
        <taxon>Ascomycota</taxon>
        <taxon>Pezizomycotina</taxon>
        <taxon>Dothideomycetes</taxon>
        <taxon>Pleosporomycetidae</taxon>
        <taxon>Pleosporales</taxon>
        <taxon>Massarineae</taxon>
        <taxon>Periconiaceae</taxon>
        <taxon>Periconia</taxon>
    </lineage>
</organism>
<dbReference type="EMBL" id="CAOQHR010000012">
    <property type="protein sequence ID" value="CAI6341632.1"/>
    <property type="molecule type" value="Genomic_DNA"/>
</dbReference>
<feature type="compositionally biased region" description="Polar residues" evidence="1">
    <location>
        <begin position="60"/>
        <end position="75"/>
    </location>
</feature>
<dbReference type="OrthoDB" id="5398685at2759"/>
<evidence type="ECO:0000313" key="2">
    <source>
        <dbReference type="EMBL" id="CAI6341632.1"/>
    </source>
</evidence>
<name>A0A9W4XZ83_9PLEO</name>
<accession>A0A9W4XZ83</accession>
<gene>
    <name evidence="2" type="ORF">PDIGIT_LOCUS14832</name>
</gene>
<sequence>MTSGDKQDNASATAEPDFAKAFQELARGERAAAALENHLDSLERKIEDLLAKADADEKNLGTQAQSQSKPSSANPPSAEKEPRPS</sequence>
<comment type="caution">
    <text evidence="2">The sequence shown here is derived from an EMBL/GenBank/DDBJ whole genome shotgun (WGS) entry which is preliminary data.</text>
</comment>
<feature type="region of interest" description="Disordered" evidence="1">
    <location>
        <begin position="53"/>
        <end position="85"/>
    </location>
</feature>
<evidence type="ECO:0000256" key="1">
    <source>
        <dbReference type="SAM" id="MobiDB-lite"/>
    </source>
</evidence>
<keyword evidence="3" id="KW-1185">Reference proteome</keyword>